<evidence type="ECO:0000313" key="4">
    <source>
        <dbReference type="Proteomes" id="UP001460270"/>
    </source>
</evidence>
<feature type="coiled-coil region" evidence="1">
    <location>
        <begin position="77"/>
        <end position="132"/>
    </location>
</feature>
<dbReference type="AlphaFoldDB" id="A0AAW0MUF8"/>
<dbReference type="Gene3D" id="3.30.70.1820">
    <property type="entry name" value="L1 transposable element, RRM domain"/>
    <property type="match status" value="1"/>
</dbReference>
<name>A0AAW0MUF8_9GOBI</name>
<reference evidence="4" key="1">
    <citation type="submission" date="2024-04" db="EMBL/GenBank/DDBJ databases">
        <title>Salinicola lusitanus LLJ914,a marine bacterium isolated from the Okinawa Trough.</title>
        <authorList>
            <person name="Li J."/>
        </authorList>
    </citation>
    <scope>NUCLEOTIDE SEQUENCE [LARGE SCALE GENOMIC DNA]</scope>
</reference>
<organism evidence="3 4">
    <name type="scientific">Mugilogobius chulae</name>
    <name type="common">yellowstripe goby</name>
    <dbReference type="NCBI Taxonomy" id="88201"/>
    <lineage>
        <taxon>Eukaryota</taxon>
        <taxon>Metazoa</taxon>
        <taxon>Chordata</taxon>
        <taxon>Craniata</taxon>
        <taxon>Vertebrata</taxon>
        <taxon>Euteleostomi</taxon>
        <taxon>Actinopterygii</taxon>
        <taxon>Neopterygii</taxon>
        <taxon>Teleostei</taxon>
        <taxon>Neoteleostei</taxon>
        <taxon>Acanthomorphata</taxon>
        <taxon>Gobiaria</taxon>
        <taxon>Gobiiformes</taxon>
        <taxon>Gobioidei</taxon>
        <taxon>Gobiidae</taxon>
        <taxon>Gobionellinae</taxon>
        <taxon>Mugilogobius</taxon>
    </lineage>
</organism>
<dbReference type="Proteomes" id="UP001460270">
    <property type="component" value="Unassembled WGS sequence"/>
</dbReference>
<gene>
    <name evidence="3" type="ORF">WMY93_028385</name>
</gene>
<accession>A0AAW0MUF8</accession>
<keyword evidence="1" id="KW-0175">Coiled coil</keyword>
<evidence type="ECO:0000256" key="2">
    <source>
        <dbReference type="SAM" id="MobiDB-lite"/>
    </source>
</evidence>
<protein>
    <recommendedName>
        <fullName evidence="5">L1 transposable element RRM domain-containing protein</fullName>
    </recommendedName>
</protein>
<evidence type="ECO:0008006" key="5">
    <source>
        <dbReference type="Google" id="ProtNLM"/>
    </source>
</evidence>
<feature type="compositionally biased region" description="Acidic residues" evidence="2">
    <location>
        <begin position="14"/>
        <end position="24"/>
    </location>
</feature>
<evidence type="ECO:0000256" key="1">
    <source>
        <dbReference type="SAM" id="Coils"/>
    </source>
</evidence>
<dbReference type="Gene3D" id="1.20.5.340">
    <property type="match status" value="1"/>
</dbReference>
<dbReference type="SUPFAM" id="SSF57997">
    <property type="entry name" value="Tropomyosin"/>
    <property type="match status" value="1"/>
</dbReference>
<comment type="caution">
    <text evidence="3">The sequence shown here is derived from an EMBL/GenBank/DDBJ whole genome shotgun (WGS) entry which is preliminary data.</text>
</comment>
<feature type="region of interest" description="Disordered" evidence="2">
    <location>
        <begin position="1"/>
        <end position="53"/>
    </location>
</feature>
<evidence type="ECO:0000313" key="3">
    <source>
        <dbReference type="EMBL" id="KAK7882211.1"/>
    </source>
</evidence>
<dbReference type="PANTHER" id="PTHR11505">
    <property type="entry name" value="L1 TRANSPOSABLE ELEMENT-RELATED"/>
    <property type="match status" value="1"/>
</dbReference>
<dbReference type="InterPro" id="IPR004244">
    <property type="entry name" value="Transposase_22"/>
</dbReference>
<keyword evidence="4" id="KW-1185">Reference proteome</keyword>
<proteinExistence type="predicted"/>
<sequence>MPKRGAKEKKATESGEDTGPELVEEQPCSPEPVSDGASTDAERDINTENPSTKDLMRAITSFKEDFDTKMEGMLAEIKNVQTDIKDCSGRITEAEQRISTAEDEIQSLKEVVERLENKTKTLTNKVEDLEGRSRRNNLRILGIPEKEEGNDACSFMEKWIADILKITPPILERAHRITASQNPAMYPRTMIVKCLNYKDRENILRAARSQKEVTYQKSKIRFLPDLPTEVYKQQRRYDGVRRRLREHGLDKHRILYPARLLLTNEERTVIFNTPADVDKYIQKLQPGTDD</sequence>
<dbReference type="EMBL" id="JBBPFD010000021">
    <property type="protein sequence ID" value="KAK7882211.1"/>
    <property type="molecule type" value="Genomic_DNA"/>
</dbReference>